<dbReference type="InterPro" id="IPR020568">
    <property type="entry name" value="Ribosomal_Su5_D2-typ_SF"/>
</dbReference>
<dbReference type="AlphaFoldDB" id="A0A9P0DC71"/>
<dbReference type="SUPFAM" id="SSF54980">
    <property type="entry name" value="EF-G C-terminal domain-like"/>
    <property type="match status" value="2"/>
</dbReference>
<dbReference type="InterPro" id="IPR041095">
    <property type="entry name" value="EFG_II"/>
</dbReference>
<feature type="domain" description="Elongation factor EFG" evidence="3">
    <location>
        <begin position="720"/>
        <end position="810"/>
    </location>
</feature>
<organism evidence="4 5">
    <name type="scientific">Ceutorhynchus assimilis</name>
    <name type="common">cabbage seed weevil</name>
    <dbReference type="NCBI Taxonomy" id="467358"/>
    <lineage>
        <taxon>Eukaryota</taxon>
        <taxon>Metazoa</taxon>
        <taxon>Ecdysozoa</taxon>
        <taxon>Arthropoda</taxon>
        <taxon>Hexapoda</taxon>
        <taxon>Insecta</taxon>
        <taxon>Pterygota</taxon>
        <taxon>Neoptera</taxon>
        <taxon>Endopterygota</taxon>
        <taxon>Coleoptera</taxon>
        <taxon>Polyphaga</taxon>
        <taxon>Cucujiformia</taxon>
        <taxon>Curculionidae</taxon>
        <taxon>Ceutorhynchinae</taxon>
        <taxon>Ceutorhynchus</taxon>
    </lineage>
</organism>
<evidence type="ECO:0000256" key="2">
    <source>
        <dbReference type="ARBA" id="ARBA00023134"/>
    </source>
</evidence>
<dbReference type="SUPFAM" id="SSF52540">
    <property type="entry name" value="P-loop containing nucleoside triphosphate hydrolases"/>
    <property type="match status" value="1"/>
</dbReference>
<sequence>MILIINKLDRLIMELDQDIDLMFQTLIKIIEDCNVIVAECYQYGFSNNGVDIEDTGLLFNPETGNVIFASAIDGWGFTTKQFCRMMINMVRNETIDSLNKKVWNFDYWVDSKGEIKTGAVDKHKPNIFIQLILKTIVHIYQTLAVRMDKDKAPAILKKLNITNPTREMTISNDPKAQIRSILSSWKPLAKTILLQCLNILPSPNNMGKDKIQYLLNSNHYLEDPYLNTCVEEMSPHFETSSIESPTICYVSKMFCISTKCLSENAPKAFVPKPRQIPLPVSETEKLTIENKKKVSEIELEPIELTEEQKIKQISDEIAVIALARIFTGELKTGDTMYAMTDGYLPNENRIAEDLESFIAANKFVSEVRIEKLYMLFGRELILVDSVPAGNFCGIGGIDSIVLRTATLSTKIDVVPLVEHPTPYPVVRYAIEPVNPKELPILRFGLKLLMQSDSCVQVIMQETGELVILTAGNVHLEKCIEDLKKKFAKIEIQVSSPMVALRETISNNLVDSVQYIEINTPNMNLSLTVVFLPPEITKVIEHNHELLRNVEEHQHFSLIDLIRKFNENSSSKNTKLHPKLFKSDLTNRSIIHVREQLKTAFQSSGLLWANMHNTIWSVGRIHDCANLLLNGTEDYKHNIFVDANVKDKRTLLAQCIVNPFHNFSKAGPISEEPLMNCAFIIKKFELVGDIQPEEITPQLVSSIESAVKNAMKNCFEKQEPRLMEPMYTTSIQVNTSILGKVYSVINKRHGKVLEAVGMDEKEKLFLVQAQIPVLESEGFADEIRKTTSGQANPSLRFSHYEIIDGDPFFEPVEDEEDSEDEYEVKLELGLRANKLRRDVRRRKGLHVEDEVVVHAEKQRTLNKKK</sequence>
<keyword evidence="5" id="KW-1185">Reference proteome</keyword>
<dbReference type="InterPro" id="IPR035647">
    <property type="entry name" value="EFG_III/V"/>
</dbReference>
<protein>
    <recommendedName>
        <fullName evidence="3">Elongation factor EFG domain-containing protein</fullName>
    </recommendedName>
</protein>
<dbReference type="GO" id="GO:0042256">
    <property type="term" value="P:cytosolic ribosome assembly"/>
    <property type="evidence" value="ECO:0007669"/>
    <property type="project" value="TreeGrafter"/>
</dbReference>
<dbReference type="PANTHER" id="PTHR42908:SF3">
    <property type="entry name" value="ELONGATION FACTOR-LIKE GTPASE 1"/>
    <property type="match status" value="1"/>
</dbReference>
<dbReference type="Gene3D" id="2.40.30.10">
    <property type="entry name" value="Translation factors"/>
    <property type="match status" value="1"/>
</dbReference>
<dbReference type="OrthoDB" id="364892at2759"/>
<dbReference type="Proteomes" id="UP001152799">
    <property type="component" value="Chromosome 1"/>
</dbReference>
<dbReference type="CDD" id="cd04096">
    <property type="entry name" value="eEF2_snRNP_like_C"/>
    <property type="match status" value="1"/>
</dbReference>
<dbReference type="Gene3D" id="3.30.230.10">
    <property type="match status" value="1"/>
</dbReference>
<dbReference type="Gene3D" id="3.30.70.240">
    <property type="match status" value="1"/>
</dbReference>
<dbReference type="EMBL" id="OU892277">
    <property type="protein sequence ID" value="CAH1121190.1"/>
    <property type="molecule type" value="Genomic_DNA"/>
</dbReference>
<proteinExistence type="predicted"/>
<dbReference type="GO" id="GO:1990904">
    <property type="term" value="C:ribonucleoprotein complex"/>
    <property type="evidence" value="ECO:0007669"/>
    <property type="project" value="TreeGrafter"/>
</dbReference>
<dbReference type="Pfam" id="PF14492">
    <property type="entry name" value="EFG_III"/>
    <property type="match status" value="1"/>
</dbReference>
<dbReference type="InterPro" id="IPR009000">
    <property type="entry name" value="Transl_B-barrel_sf"/>
</dbReference>
<keyword evidence="2" id="KW-0342">GTP-binding</keyword>
<dbReference type="Gene3D" id="3.30.70.870">
    <property type="entry name" value="Elongation Factor G (Translational Gtpase), domain 3"/>
    <property type="match status" value="1"/>
</dbReference>
<dbReference type="SUPFAM" id="SSF54211">
    <property type="entry name" value="Ribosomal protein S5 domain 2-like"/>
    <property type="match status" value="1"/>
</dbReference>
<dbReference type="InterPro" id="IPR027417">
    <property type="entry name" value="P-loop_NTPase"/>
</dbReference>
<dbReference type="PANTHER" id="PTHR42908">
    <property type="entry name" value="TRANSLATION ELONGATION FACTOR-RELATED"/>
    <property type="match status" value="1"/>
</dbReference>
<dbReference type="GO" id="GO:0005829">
    <property type="term" value="C:cytosol"/>
    <property type="evidence" value="ECO:0007669"/>
    <property type="project" value="TreeGrafter"/>
</dbReference>
<gene>
    <name evidence="4" type="ORF">CEUTPL_LOCUS318</name>
</gene>
<dbReference type="GO" id="GO:0043022">
    <property type="term" value="F:ribosome binding"/>
    <property type="evidence" value="ECO:0007669"/>
    <property type="project" value="TreeGrafter"/>
</dbReference>
<name>A0A9P0DC71_9CUCU</name>
<reference evidence="4" key="1">
    <citation type="submission" date="2022-01" db="EMBL/GenBank/DDBJ databases">
        <authorList>
            <person name="King R."/>
        </authorList>
    </citation>
    <scope>NUCLEOTIDE SEQUENCE</scope>
</reference>
<evidence type="ECO:0000256" key="1">
    <source>
        <dbReference type="ARBA" id="ARBA00022741"/>
    </source>
</evidence>
<evidence type="ECO:0000313" key="5">
    <source>
        <dbReference type="Proteomes" id="UP001152799"/>
    </source>
</evidence>
<dbReference type="InterPro" id="IPR000640">
    <property type="entry name" value="EFG_V-like"/>
</dbReference>
<accession>A0A9P0DC71</accession>
<dbReference type="GO" id="GO:0005525">
    <property type="term" value="F:GTP binding"/>
    <property type="evidence" value="ECO:0007669"/>
    <property type="project" value="UniProtKB-KW"/>
</dbReference>
<dbReference type="InterPro" id="IPR014721">
    <property type="entry name" value="Ribsml_uS5_D2-typ_fold_subgr"/>
</dbReference>
<dbReference type="GO" id="GO:0003924">
    <property type="term" value="F:GTPase activity"/>
    <property type="evidence" value="ECO:0007669"/>
    <property type="project" value="TreeGrafter"/>
</dbReference>
<dbReference type="SMART" id="SM00838">
    <property type="entry name" value="EFG_C"/>
    <property type="match status" value="1"/>
</dbReference>
<dbReference type="SUPFAM" id="SSF50447">
    <property type="entry name" value="Translation proteins"/>
    <property type="match status" value="1"/>
</dbReference>
<evidence type="ECO:0000259" key="3">
    <source>
        <dbReference type="SMART" id="SM00838"/>
    </source>
</evidence>
<evidence type="ECO:0000313" key="4">
    <source>
        <dbReference type="EMBL" id="CAH1121190.1"/>
    </source>
</evidence>
<keyword evidence="1" id="KW-0547">Nucleotide-binding</keyword>
<dbReference type="Gene3D" id="3.40.50.300">
    <property type="entry name" value="P-loop containing nucleotide triphosphate hydrolases"/>
    <property type="match status" value="1"/>
</dbReference>
<dbReference type="FunFam" id="3.30.70.870:FF:000002">
    <property type="entry name" value="Translation elongation factor 2"/>
    <property type="match status" value="1"/>
</dbReference>
<dbReference type="Pfam" id="PF00679">
    <property type="entry name" value="EFG_C"/>
    <property type="match status" value="1"/>
</dbReference>